<proteinExistence type="inferred from homology"/>
<feature type="compositionally biased region" description="Low complexity" evidence="7">
    <location>
        <begin position="195"/>
        <end position="204"/>
    </location>
</feature>
<dbReference type="SUPFAM" id="SSF54534">
    <property type="entry name" value="FKBP-like"/>
    <property type="match status" value="1"/>
</dbReference>
<gene>
    <name evidence="10" type="ORF">PO878_02645</name>
</gene>
<dbReference type="Proteomes" id="UP001216390">
    <property type="component" value="Chromosome"/>
</dbReference>
<comment type="similarity">
    <text evidence="2 6">Belongs to the FKBP-type PPIase family.</text>
</comment>
<dbReference type="InterPro" id="IPR001179">
    <property type="entry name" value="PPIase_FKBP_dom"/>
</dbReference>
<feature type="region of interest" description="Disordered" evidence="7">
    <location>
        <begin position="195"/>
        <end position="235"/>
    </location>
</feature>
<evidence type="ECO:0000256" key="6">
    <source>
        <dbReference type="RuleBase" id="RU003915"/>
    </source>
</evidence>
<protein>
    <recommendedName>
        <fullName evidence="6">Peptidyl-prolyl cis-trans isomerase</fullName>
        <ecNumber evidence="6">5.2.1.8</ecNumber>
    </recommendedName>
</protein>
<feature type="signal peptide" evidence="8">
    <location>
        <begin position="1"/>
        <end position="30"/>
    </location>
</feature>
<evidence type="ECO:0000313" key="10">
    <source>
        <dbReference type="EMBL" id="WCO67619.1"/>
    </source>
</evidence>
<comment type="catalytic activity">
    <reaction evidence="1 5 6">
        <text>[protein]-peptidylproline (omega=180) = [protein]-peptidylproline (omega=0)</text>
        <dbReference type="Rhea" id="RHEA:16237"/>
        <dbReference type="Rhea" id="RHEA-COMP:10747"/>
        <dbReference type="Rhea" id="RHEA-COMP:10748"/>
        <dbReference type="ChEBI" id="CHEBI:83833"/>
        <dbReference type="ChEBI" id="CHEBI:83834"/>
        <dbReference type="EC" id="5.2.1.8"/>
    </reaction>
</comment>
<evidence type="ECO:0000256" key="3">
    <source>
        <dbReference type="ARBA" id="ARBA00023110"/>
    </source>
</evidence>
<evidence type="ECO:0000256" key="8">
    <source>
        <dbReference type="SAM" id="SignalP"/>
    </source>
</evidence>
<feature type="compositionally biased region" description="Low complexity" evidence="7">
    <location>
        <begin position="212"/>
        <end position="235"/>
    </location>
</feature>
<dbReference type="PANTHER" id="PTHR43811">
    <property type="entry name" value="FKBP-TYPE PEPTIDYL-PROLYL CIS-TRANS ISOMERASE FKPA"/>
    <property type="match status" value="1"/>
</dbReference>
<feature type="domain" description="PPIase FKBP-type" evidence="9">
    <location>
        <begin position="105"/>
        <end position="193"/>
    </location>
</feature>
<name>A0AAE9YAU8_9ACTN</name>
<evidence type="ECO:0000256" key="1">
    <source>
        <dbReference type="ARBA" id="ARBA00000971"/>
    </source>
</evidence>
<evidence type="ECO:0000256" key="4">
    <source>
        <dbReference type="ARBA" id="ARBA00023235"/>
    </source>
</evidence>
<evidence type="ECO:0000256" key="7">
    <source>
        <dbReference type="SAM" id="MobiDB-lite"/>
    </source>
</evidence>
<dbReference type="PROSITE" id="PS50059">
    <property type="entry name" value="FKBP_PPIASE"/>
    <property type="match status" value="1"/>
</dbReference>
<reference evidence="10" key="1">
    <citation type="submission" date="2023-01" db="EMBL/GenBank/DDBJ databases">
        <title>The diversity of Class Acidimicrobiia in South China Sea sediment environments and the proposal of Iamia marina sp. nov., a novel species of the genus Iamia.</title>
        <authorList>
            <person name="He Y."/>
            <person name="Tian X."/>
        </authorList>
    </citation>
    <scope>NUCLEOTIDE SEQUENCE</scope>
    <source>
        <strain evidence="10">DSM 19957</strain>
    </source>
</reference>
<dbReference type="EMBL" id="CP116942">
    <property type="protein sequence ID" value="WCO67619.1"/>
    <property type="molecule type" value="Genomic_DNA"/>
</dbReference>
<evidence type="ECO:0000313" key="11">
    <source>
        <dbReference type="Proteomes" id="UP001216390"/>
    </source>
</evidence>
<dbReference type="Pfam" id="PF00254">
    <property type="entry name" value="FKBP_C"/>
    <property type="match status" value="1"/>
</dbReference>
<dbReference type="AlphaFoldDB" id="A0AAE9YAU8"/>
<keyword evidence="11" id="KW-1185">Reference proteome</keyword>
<sequence length="235" mass="23248">MSPLPIPHVSRRRMAAVAATAALVLIAACSGDDGGGNVVADATKDTGLPTQSAPTTLASVADQPCVEATDLPEGSPEVAMPVGEVPTELGITDVTEGDGAEAELGKSITVDYVGVACSDGMVFDSSYAAGEPAQFTLAEGGLIPGWIEGIPGMKVGGRRQLVIPADLAYGAEGNQGIAPDEALVFVIDLKEVSDAPAETAPTAPVEDGGASTTAPADDATTTAPADDATTTTAGG</sequence>
<keyword evidence="4 5" id="KW-0413">Isomerase</keyword>
<dbReference type="InterPro" id="IPR046357">
    <property type="entry name" value="PPIase_dom_sf"/>
</dbReference>
<keyword evidence="3 5" id="KW-0697">Rotamase</keyword>
<dbReference type="PANTHER" id="PTHR43811:SF19">
    <property type="entry name" value="39 KDA FK506-BINDING NUCLEAR PROTEIN"/>
    <property type="match status" value="1"/>
</dbReference>
<dbReference type="GO" id="GO:0003755">
    <property type="term" value="F:peptidyl-prolyl cis-trans isomerase activity"/>
    <property type="evidence" value="ECO:0007669"/>
    <property type="project" value="UniProtKB-UniRule"/>
</dbReference>
<evidence type="ECO:0000256" key="2">
    <source>
        <dbReference type="ARBA" id="ARBA00006577"/>
    </source>
</evidence>
<feature type="chain" id="PRO_5041948147" description="Peptidyl-prolyl cis-trans isomerase" evidence="8">
    <location>
        <begin position="31"/>
        <end position="235"/>
    </location>
</feature>
<accession>A0AAE9YAU8</accession>
<dbReference type="Gene3D" id="3.10.50.40">
    <property type="match status" value="1"/>
</dbReference>
<organism evidence="10 11">
    <name type="scientific">Iamia majanohamensis</name>
    <dbReference type="NCBI Taxonomy" id="467976"/>
    <lineage>
        <taxon>Bacteria</taxon>
        <taxon>Bacillati</taxon>
        <taxon>Actinomycetota</taxon>
        <taxon>Acidimicrobiia</taxon>
        <taxon>Acidimicrobiales</taxon>
        <taxon>Iamiaceae</taxon>
        <taxon>Iamia</taxon>
    </lineage>
</organism>
<evidence type="ECO:0000256" key="5">
    <source>
        <dbReference type="PROSITE-ProRule" id="PRU00277"/>
    </source>
</evidence>
<evidence type="ECO:0000259" key="9">
    <source>
        <dbReference type="PROSITE" id="PS50059"/>
    </source>
</evidence>
<dbReference type="EC" id="5.2.1.8" evidence="6"/>
<keyword evidence="8" id="KW-0732">Signal</keyword>
<dbReference type="KEGG" id="ima:PO878_02645"/>